<evidence type="ECO:0000259" key="5">
    <source>
        <dbReference type="PROSITE" id="PS51078"/>
    </source>
</evidence>
<dbReference type="RefSeq" id="WP_343994881.1">
    <property type="nucleotide sequence ID" value="NZ_BAAALG010000010.1"/>
</dbReference>
<dbReference type="EMBL" id="BAAALG010000010">
    <property type="protein sequence ID" value="GAA1104701.1"/>
    <property type="molecule type" value="Genomic_DNA"/>
</dbReference>
<dbReference type="Gene3D" id="1.10.10.10">
    <property type="entry name" value="Winged helix-like DNA-binding domain superfamily/Winged helix DNA-binding domain"/>
    <property type="match status" value="1"/>
</dbReference>
<proteinExistence type="predicted"/>
<name>A0ABP4EGQ5_9ACTN</name>
<dbReference type="InterPro" id="IPR050707">
    <property type="entry name" value="HTH_MetabolicPath_Reg"/>
</dbReference>
<keyword evidence="1" id="KW-0805">Transcription regulation</keyword>
<evidence type="ECO:0000256" key="1">
    <source>
        <dbReference type="ARBA" id="ARBA00023015"/>
    </source>
</evidence>
<keyword evidence="7" id="KW-1185">Reference proteome</keyword>
<protein>
    <submittedName>
        <fullName evidence="6">IclR family transcriptional regulator</fullName>
    </submittedName>
</protein>
<dbReference type="SUPFAM" id="SSF46785">
    <property type="entry name" value="Winged helix' DNA-binding domain"/>
    <property type="match status" value="1"/>
</dbReference>
<dbReference type="PROSITE" id="PS51077">
    <property type="entry name" value="HTH_ICLR"/>
    <property type="match status" value="1"/>
</dbReference>
<evidence type="ECO:0000313" key="6">
    <source>
        <dbReference type="EMBL" id="GAA1104701.1"/>
    </source>
</evidence>
<dbReference type="InterPro" id="IPR029016">
    <property type="entry name" value="GAF-like_dom_sf"/>
</dbReference>
<keyword evidence="2" id="KW-0238">DNA-binding</keyword>
<feature type="domain" description="IclR-ED" evidence="5">
    <location>
        <begin position="79"/>
        <end position="257"/>
    </location>
</feature>
<comment type="caution">
    <text evidence="6">The sequence shown here is derived from an EMBL/GenBank/DDBJ whole genome shotgun (WGS) entry which is preliminary data.</text>
</comment>
<sequence length="275" mass="29209">MTVTQPYPSETTERVPRPSVVERVTQILDVFMLGEEFLMLEDVTAFTGLPRSTAFRILSQLTELNWLEHGPRGFSLGTRATGLASRTRNSYDEVRGAAGIALNDLHAATGAVAHLGVLEGARVHYLDKIGGAASGTVPSRVGGRFPADHTVCGKALLACLVPEKVDSLLTVSTAQRRRALDLPRLHTQLNSIRRQHGLAVDSAEHCSMGITAVAAPIIGPSGAVGAISLAGKQSLPLDRIAPMVVHAARRTAEALFPGWKQPRAGRGPAPVTALR</sequence>
<dbReference type="Gene3D" id="3.30.450.40">
    <property type="match status" value="1"/>
</dbReference>
<dbReference type="SUPFAM" id="SSF55781">
    <property type="entry name" value="GAF domain-like"/>
    <property type="match status" value="1"/>
</dbReference>
<evidence type="ECO:0000259" key="4">
    <source>
        <dbReference type="PROSITE" id="PS51077"/>
    </source>
</evidence>
<gene>
    <name evidence="6" type="ORF">GCM10009668_24970</name>
</gene>
<dbReference type="PROSITE" id="PS51078">
    <property type="entry name" value="ICLR_ED"/>
    <property type="match status" value="1"/>
</dbReference>
<reference evidence="7" key="1">
    <citation type="journal article" date="2019" name="Int. J. Syst. Evol. Microbiol.">
        <title>The Global Catalogue of Microorganisms (GCM) 10K type strain sequencing project: providing services to taxonomists for standard genome sequencing and annotation.</title>
        <authorList>
            <consortium name="The Broad Institute Genomics Platform"/>
            <consortium name="The Broad Institute Genome Sequencing Center for Infectious Disease"/>
            <person name="Wu L."/>
            <person name="Ma J."/>
        </authorList>
    </citation>
    <scope>NUCLEOTIDE SEQUENCE [LARGE SCALE GENOMIC DNA]</scope>
    <source>
        <strain evidence="7">JCM 13008</strain>
    </source>
</reference>
<dbReference type="Pfam" id="PF09339">
    <property type="entry name" value="HTH_IclR"/>
    <property type="match status" value="1"/>
</dbReference>
<accession>A0ABP4EGQ5</accession>
<dbReference type="PANTHER" id="PTHR30136:SF24">
    <property type="entry name" value="HTH-TYPE TRANSCRIPTIONAL REPRESSOR ALLR"/>
    <property type="match status" value="1"/>
</dbReference>
<dbReference type="InterPro" id="IPR014757">
    <property type="entry name" value="Tscrpt_reg_IclR_C"/>
</dbReference>
<evidence type="ECO:0000313" key="7">
    <source>
        <dbReference type="Proteomes" id="UP001501581"/>
    </source>
</evidence>
<dbReference type="PANTHER" id="PTHR30136">
    <property type="entry name" value="HELIX-TURN-HELIX TRANSCRIPTIONAL REGULATOR, ICLR FAMILY"/>
    <property type="match status" value="1"/>
</dbReference>
<dbReference type="InterPro" id="IPR005471">
    <property type="entry name" value="Tscrpt_reg_IclR_N"/>
</dbReference>
<dbReference type="Pfam" id="PF01614">
    <property type="entry name" value="IclR_C"/>
    <property type="match status" value="1"/>
</dbReference>
<organism evidence="6 7">
    <name type="scientific">Nocardioides dubius</name>
    <dbReference type="NCBI Taxonomy" id="317019"/>
    <lineage>
        <taxon>Bacteria</taxon>
        <taxon>Bacillati</taxon>
        <taxon>Actinomycetota</taxon>
        <taxon>Actinomycetes</taxon>
        <taxon>Propionibacteriales</taxon>
        <taxon>Nocardioidaceae</taxon>
        <taxon>Nocardioides</taxon>
    </lineage>
</organism>
<dbReference type="InterPro" id="IPR036390">
    <property type="entry name" value="WH_DNA-bd_sf"/>
</dbReference>
<keyword evidence="3" id="KW-0804">Transcription</keyword>
<dbReference type="Proteomes" id="UP001501581">
    <property type="component" value="Unassembled WGS sequence"/>
</dbReference>
<feature type="domain" description="HTH iclR-type" evidence="4">
    <location>
        <begin position="18"/>
        <end position="78"/>
    </location>
</feature>
<evidence type="ECO:0000256" key="3">
    <source>
        <dbReference type="ARBA" id="ARBA00023163"/>
    </source>
</evidence>
<dbReference type="SMART" id="SM00346">
    <property type="entry name" value="HTH_ICLR"/>
    <property type="match status" value="1"/>
</dbReference>
<dbReference type="InterPro" id="IPR036388">
    <property type="entry name" value="WH-like_DNA-bd_sf"/>
</dbReference>
<evidence type="ECO:0000256" key="2">
    <source>
        <dbReference type="ARBA" id="ARBA00023125"/>
    </source>
</evidence>